<protein>
    <submittedName>
        <fullName evidence="1">Uncharacterized protein</fullName>
    </submittedName>
</protein>
<dbReference type="EMBL" id="CP092864">
    <property type="protein sequence ID" value="UYV63650.1"/>
    <property type="molecule type" value="Genomic_DNA"/>
</dbReference>
<dbReference type="Proteomes" id="UP001235939">
    <property type="component" value="Chromosome 02"/>
</dbReference>
<evidence type="ECO:0000313" key="1">
    <source>
        <dbReference type="EMBL" id="UYV63650.1"/>
    </source>
</evidence>
<proteinExistence type="predicted"/>
<sequence>METFEALHWTRQQQQKIGIDSEQQLYTPKIEDIATAVIEMVLRALLRKQIDFGWRPEEVWQEDTVKLCHNYLDKARHPGCGKLSELCKVHDTEGGLVAAGNITLNISGKSIFLLRQWNLLDRIDSVLRTCKKTSTYVFPRDAAERDLGCTGESVVILNSVCMDIKTWWQR</sequence>
<keyword evidence="2" id="KW-1185">Reference proteome</keyword>
<gene>
    <name evidence="1" type="ORF">LAZ67_2005179</name>
</gene>
<accession>A0ABY6K7E4</accession>
<name>A0ABY6K7E4_9ARAC</name>
<reference evidence="1 2" key="1">
    <citation type="submission" date="2022-01" db="EMBL/GenBank/DDBJ databases">
        <title>A chromosomal length assembly of Cordylochernes scorpioides.</title>
        <authorList>
            <person name="Zeh D."/>
            <person name="Zeh J."/>
        </authorList>
    </citation>
    <scope>NUCLEOTIDE SEQUENCE [LARGE SCALE GENOMIC DNA]</scope>
    <source>
        <strain evidence="1">IN4F17</strain>
        <tissue evidence="1">Whole Body</tissue>
    </source>
</reference>
<organism evidence="1 2">
    <name type="scientific">Cordylochernes scorpioides</name>
    <dbReference type="NCBI Taxonomy" id="51811"/>
    <lineage>
        <taxon>Eukaryota</taxon>
        <taxon>Metazoa</taxon>
        <taxon>Ecdysozoa</taxon>
        <taxon>Arthropoda</taxon>
        <taxon>Chelicerata</taxon>
        <taxon>Arachnida</taxon>
        <taxon>Pseudoscorpiones</taxon>
        <taxon>Cheliferoidea</taxon>
        <taxon>Chernetidae</taxon>
        <taxon>Cordylochernes</taxon>
    </lineage>
</organism>
<evidence type="ECO:0000313" key="2">
    <source>
        <dbReference type="Proteomes" id="UP001235939"/>
    </source>
</evidence>